<dbReference type="SUPFAM" id="SSF52777">
    <property type="entry name" value="CoA-dependent acyltransferases"/>
    <property type="match status" value="1"/>
</dbReference>
<dbReference type="InterPro" id="IPR001707">
    <property type="entry name" value="Cmp_AcTrfase"/>
</dbReference>
<dbReference type="AlphaFoldDB" id="A0A645EHG4"/>
<keyword evidence="1" id="KW-0012">Acyltransferase</keyword>
<sequence length="208" mass="23679">MEYIYLDMDRYPRKEHFAYYLSMGYPYVGVTANVDITAFLANIKETREPFFLNMLYEVAAAANAVPEFRQRILNGRIITYSICQTSHTVLRENGTFAYCRLACDKPKPEFLPYALEAQEKAKTSGDIQEDPEQSRDLLFISCLPWISYTSLTQAVPFPADSNPRISWGKYFKSEGRILLPLSVLAHHALVDGKHIGDFYSLLSARLAG</sequence>
<dbReference type="Gene3D" id="3.30.559.10">
    <property type="entry name" value="Chloramphenicol acetyltransferase-like domain"/>
    <property type="match status" value="1"/>
</dbReference>
<organism evidence="1">
    <name type="scientific">bioreactor metagenome</name>
    <dbReference type="NCBI Taxonomy" id="1076179"/>
    <lineage>
        <taxon>unclassified sequences</taxon>
        <taxon>metagenomes</taxon>
        <taxon>ecological metagenomes</taxon>
    </lineage>
</organism>
<keyword evidence="1" id="KW-0808">Transferase</keyword>
<reference evidence="1" key="1">
    <citation type="submission" date="2019-08" db="EMBL/GenBank/DDBJ databases">
        <authorList>
            <person name="Kucharzyk K."/>
            <person name="Murdoch R.W."/>
            <person name="Higgins S."/>
            <person name="Loffler F."/>
        </authorList>
    </citation>
    <scope>NUCLEOTIDE SEQUENCE</scope>
</reference>
<dbReference type="Pfam" id="PF00302">
    <property type="entry name" value="CAT"/>
    <property type="match status" value="1"/>
</dbReference>
<evidence type="ECO:0000313" key="1">
    <source>
        <dbReference type="EMBL" id="MPN01455.1"/>
    </source>
</evidence>
<dbReference type="EMBL" id="VSSQ01047460">
    <property type="protein sequence ID" value="MPN01455.1"/>
    <property type="molecule type" value="Genomic_DNA"/>
</dbReference>
<dbReference type="SMART" id="SM01059">
    <property type="entry name" value="CAT"/>
    <property type="match status" value="1"/>
</dbReference>
<comment type="caution">
    <text evidence="1">The sequence shown here is derived from an EMBL/GenBank/DDBJ whole genome shotgun (WGS) entry which is preliminary data.</text>
</comment>
<protein>
    <submittedName>
        <fullName evidence="1">Chloramphenicol acetyltransferase</fullName>
        <ecNumber evidence="1">2.3.1.28</ecNumber>
    </submittedName>
</protein>
<dbReference type="PANTHER" id="PTHR38474:SF1">
    <property type="entry name" value="SLR0299 PROTEIN"/>
    <property type="match status" value="1"/>
</dbReference>
<gene>
    <name evidence="1" type="ORF">SDC9_148664</name>
</gene>
<name>A0A645EHG4_9ZZZZ</name>
<dbReference type="PANTHER" id="PTHR38474">
    <property type="entry name" value="SLR0299 PROTEIN"/>
    <property type="match status" value="1"/>
</dbReference>
<dbReference type="InterPro" id="IPR023213">
    <property type="entry name" value="CAT-like_dom_sf"/>
</dbReference>
<dbReference type="EC" id="2.3.1.28" evidence="1"/>
<proteinExistence type="predicted"/>
<accession>A0A645EHG4</accession>
<dbReference type="GO" id="GO:0008811">
    <property type="term" value="F:chloramphenicol O-acetyltransferase activity"/>
    <property type="evidence" value="ECO:0007669"/>
    <property type="project" value="UniProtKB-EC"/>
</dbReference>